<feature type="region of interest" description="Disordered" evidence="1">
    <location>
        <begin position="79"/>
        <end position="98"/>
    </location>
</feature>
<evidence type="ECO:0000256" key="1">
    <source>
        <dbReference type="SAM" id="MobiDB-lite"/>
    </source>
</evidence>
<evidence type="ECO:0000313" key="2">
    <source>
        <dbReference type="EMBL" id="SDG00171.1"/>
    </source>
</evidence>
<feature type="compositionally biased region" description="Polar residues" evidence="1">
    <location>
        <begin position="82"/>
        <end position="91"/>
    </location>
</feature>
<dbReference type="Gene3D" id="2.60.120.620">
    <property type="entry name" value="q2cbj1_9rhob like domain"/>
    <property type="match status" value="1"/>
</dbReference>
<dbReference type="OrthoDB" id="9798229at2"/>
<evidence type="ECO:0008006" key="4">
    <source>
        <dbReference type="Google" id="ProtNLM"/>
    </source>
</evidence>
<dbReference type="SUPFAM" id="SSF51197">
    <property type="entry name" value="Clavaminate synthase-like"/>
    <property type="match status" value="1"/>
</dbReference>
<dbReference type="EMBL" id="FNCE01000004">
    <property type="protein sequence ID" value="SDG00171.1"/>
    <property type="molecule type" value="Genomic_DNA"/>
</dbReference>
<keyword evidence="3" id="KW-1185">Reference proteome</keyword>
<dbReference type="Proteomes" id="UP000199415">
    <property type="component" value="Unassembled WGS sequence"/>
</dbReference>
<protein>
    <recommendedName>
        <fullName evidence="4">Fe2OG dioxygenase domain-containing protein</fullName>
    </recommendedName>
</protein>
<dbReference type="RefSeq" id="WP_090019478.1">
    <property type="nucleotide sequence ID" value="NZ_FNCE01000004.1"/>
</dbReference>
<dbReference type="Pfam" id="PF23169">
    <property type="entry name" value="HalD"/>
    <property type="match status" value="1"/>
</dbReference>
<dbReference type="STRING" id="1082479.SAMN05216241_10483"/>
<gene>
    <name evidence="2" type="ORF">SAMN05216241_10483</name>
</gene>
<accession>A0A1G7QNR0</accession>
<reference evidence="2 3" key="1">
    <citation type="submission" date="2016-10" db="EMBL/GenBank/DDBJ databases">
        <authorList>
            <person name="de Groot N.N."/>
        </authorList>
    </citation>
    <scope>NUCLEOTIDE SEQUENCE [LARGE SCALE GENOMIC DNA]</scope>
    <source>
        <strain evidence="2 3">DSM 25584</strain>
    </source>
</reference>
<organism evidence="2 3">
    <name type="scientific">Limimonas halophila</name>
    <dbReference type="NCBI Taxonomy" id="1082479"/>
    <lineage>
        <taxon>Bacteria</taxon>
        <taxon>Pseudomonadati</taxon>
        <taxon>Pseudomonadota</taxon>
        <taxon>Alphaproteobacteria</taxon>
        <taxon>Rhodospirillales</taxon>
        <taxon>Rhodovibrionaceae</taxon>
        <taxon>Limimonas</taxon>
    </lineage>
</organism>
<proteinExistence type="predicted"/>
<evidence type="ECO:0000313" key="3">
    <source>
        <dbReference type="Proteomes" id="UP000199415"/>
    </source>
</evidence>
<sequence length="299" mass="33702">MSAPQTVQPAGNATVGAVAHTTIDTDSYPIHDRGSQRYWDLVNLYRQQIADVGCAVIKDFVRSEALERMRGETTDLAPKAHYNNTYTNPYNSADDPSLPEDHPKRTFADRTNAFVAGDLIETDTEVRRLYHDPGFQQFLADVLGVEEIYEYADPLAGLVINVLQPNCQHPWHFDTNEFIVTMMTQQSEAGGRFEYVPEIRSSEDENFDEVGRVVHGDHSQVRVLDVKPGDVQIFFGRFSLHRVSRVEGESERHTVILGYAKQPGQIGKAERTRKLFGRTAEVHHQEEATNAGRSDKLSD</sequence>
<dbReference type="InterPro" id="IPR056470">
    <property type="entry name" value="BesD/HalB-like"/>
</dbReference>
<name>A0A1G7QNR0_9PROT</name>
<dbReference type="AlphaFoldDB" id="A0A1G7QNR0"/>